<dbReference type="Gene3D" id="2.30.40.10">
    <property type="entry name" value="Urease, subunit C, domain 1"/>
    <property type="match status" value="1"/>
</dbReference>
<dbReference type="AlphaFoldDB" id="A0AAW9R6D2"/>
<keyword evidence="3" id="KW-1185">Reference proteome</keyword>
<dbReference type="InterPro" id="IPR011059">
    <property type="entry name" value="Metal-dep_hydrolase_composite"/>
</dbReference>
<dbReference type="GO" id="GO:0016810">
    <property type="term" value="F:hydrolase activity, acting on carbon-nitrogen (but not peptide) bonds"/>
    <property type="evidence" value="ECO:0007669"/>
    <property type="project" value="InterPro"/>
</dbReference>
<dbReference type="Proteomes" id="UP001359886">
    <property type="component" value="Unassembled WGS sequence"/>
</dbReference>
<accession>A0AAW9R6D2</accession>
<proteinExistence type="predicted"/>
<dbReference type="Gene3D" id="3.20.20.140">
    <property type="entry name" value="Metal-dependent hydrolases"/>
    <property type="match status" value="2"/>
</dbReference>
<gene>
    <name evidence="2" type="ORF">V3330_01525</name>
</gene>
<organism evidence="2 3">
    <name type="scientific">Elongatibacter sediminis</name>
    <dbReference type="NCBI Taxonomy" id="3119006"/>
    <lineage>
        <taxon>Bacteria</taxon>
        <taxon>Pseudomonadati</taxon>
        <taxon>Pseudomonadota</taxon>
        <taxon>Gammaproteobacteria</taxon>
        <taxon>Chromatiales</taxon>
        <taxon>Wenzhouxiangellaceae</taxon>
        <taxon>Elongatibacter</taxon>
    </lineage>
</organism>
<evidence type="ECO:0000313" key="2">
    <source>
        <dbReference type="EMBL" id="MEJ8566290.1"/>
    </source>
</evidence>
<dbReference type="Pfam" id="PF01979">
    <property type="entry name" value="Amidohydro_1"/>
    <property type="match status" value="1"/>
</dbReference>
<dbReference type="PANTHER" id="PTHR43135:SF3">
    <property type="entry name" value="ALPHA-D-RIBOSE 1-METHYLPHOSPHONATE 5-TRIPHOSPHATE DIPHOSPHATASE"/>
    <property type="match status" value="1"/>
</dbReference>
<dbReference type="EMBL" id="JAZHOG010000001">
    <property type="protein sequence ID" value="MEJ8566290.1"/>
    <property type="molecule type" value="Genomic_DNA"/>
</dbReference>
<dbReference type="InterPro" id="IPR032466">
    <property type="entry name" value="Metal_Hydrolase"/>
</dbReference>
<name>A0AAW9R6D2_9GAMM</name>
<protein>
    <submittedName>
        <fullName evidence="2">Amidohydrolase family protein</fullName>
    </submittedName>
</protein>
<dbReference type="SUPFAM" id="SSF51556">
    <property type="entry name" value="Metallo-dependent hydrolases"/>
    <property type="match status" value="1"/>
</dbReference>
<comment type="caution">
    <text evidence="2">The sequence shown here is derived from an EMBL/GenBank/DDBJ whole genome shotgun (WGS) entry which is preliminary data.</text>
</comment>
<sequence>MKTGHRCRPYLSLSVLAVLLFAWVPLLAEVDEESLMRILGPQEPPFVPQHPIAIVGGTVIDATGAPPKLGHTVIIEGERITRVGPSESVDIPDGAQVIDAEGMTIMPGIINSNQHIQLNPLYPAPTADLPLDVLRARWEETFARMPHRAWVYLMQGVTSMRQTSGPSARILPVKKRIDSGELAGPRIFLGGALFMSRQHFEHYIEENNTPEDAVEWLRDEFAYNVLYDIEEGTDKYLGPEYNYWKLYMSDEEYDGENDFSDEELRYIIDKAHAHGKIIDVHAGPHNPGLRRMLDFDIDTLEHPFYGHVLIDEDVIQGYVDKNVIVDTLLRVMVTGAENFEDPHQFNETLFIMSMEPKEYRLLMRYRDKMLFNRKHPDQSGLPIYKSDRATLEGRSDGGDTFGISGPSYDMVQKRRAVSHENMRRFIRAGAKLSLGTDTPSFLNFQQEDPNATEYQQMVEEGLTPMDAVIAATRNGAEALGMADQLGTVEEGKLADVIVVSGNPLADLEALRRVYAVIKGGVRYK</sequence>
<dbReference type="InterPro" id="IPR006680">
    <property type="entry name" value="Amidohydro-rel"/>
</dbReference>
<evidence type="ECO:0000313" key="3">
    <source>
        <dbReference type="Proteomes" id="UP001359886"/>
    </source>
</evidence>
<reference evidence="2 3" key="1">
    <citation type="submission" date="2024-02" db="EMBL/GenBank/DDBJ databases">
        <title>A novel Wenzhouxiangellaceae bacterium, isolated from coastal sediments.</title>
        <authorList>
            <person name="Du Z.-J."/>
            <person name="Ye Y.-Q."/>
            <person name="Zhang X.-Y."/>
        </authorList>
    </citation>
    <scope>NUCLEOTIDE SEQUENCE [LARGE SCALE GENOMIC DNA]</scope>
    <source>
        <strain evidence="2 3">CH-27</strain>
    </source>
</reference>
<feature type="domain" description="Amidohydrolase-related" evidence="1">
    <location>
        <begin position="104"/>
        <end position="520"/>
    </location>
</feature>
<dbReference type="SUPFAM" id="SSF51338">
    <property type="entry name" value="Composite domain of metallo-dependent hydrolases"/>
    <property type="match status" value="1"/>
</dbReference>
<dbReference type="RefSeq" id="WP_354693613.1">
    <property type="nucleotide sequence ID" value="NZ_JAZHOG010000001.1"/>
</dbReference>
<evidence type="ECO:0000259" key="1">
    <source>
        <dbReference type="Pfam" id="PF01979"/>
    </source>
</evidence>
<dbReference type="InterPro" id="IPR051781">
    <property type="entry name" value="Metallo-dep_Hydrolase"/>
</dbReference>
<dbReference type="PANTHER" id="PTHR43135">
    <property type="entry name" value="ALPHA-D-RIBOSE 1-METHYLPHOSPHONATE 5-TRIPHOSPHATE DIPHOSPHATASE"/>
    <property type="match status" value="1"/>
</dbReference>